<organism evidence="1 2">
    <name type="scientific">Streptomyces zinciresistens K42</name>
    <dbReference type="NCBI Taxonomy" id="700597"/>
    <lineage>
        <taxon>Bacteria</taxon>
        <taxon>Bacillati</taxon>
        <taxon>Actinomycetota</taxon>
        <taxon>Actinomycetes</taxon>
        <taxon>Kitasatosporales</taxon>
        <taxon>Streptomycetaceae</taxon>
        <taxon>Streptomyces</taxon>
    </lineage>
</organism>
<keyword evidence="2" id="KW-1185">Reference proteome</keyword>
<protein>
    <submittedName>
        <fullName evidence="1">Uncharacterized protein</fullName>
    </submittedName>
</protein>
<accession>G2G5Y1</accession>
<reference evidence="1 2" key="1">
    <citation type="submission" date="2011-08" db="EMBL/GenBank/DDBJ databases">
        <authorList>
            <person name="Lin Y."/>
            <person name="Hao X."/>
            <person name="Johnstone L."/>
            <person name="Miller S.J."/>
            <person name="Wei G."/>
            <person name="Rensing C."/>
        </authorList>
    </citation>
    <scope>NUCLEOTIDE SEQUENCE [LARGE SCALE GENOMIC DNA]</scope>
    <source>
        <strain evidence="1 2">K42</strain>
    </source>
</reference>
<proteinExistence type="predicted"/>
<evidence type="ECO:0000313" key="2">
    <source>
        <dbReference type="Proteomes" id="UP000004217"/>
    </source>
</evidence>
<dbReference type="EMBL" id="AGBF01000007">
    <property type="protein sequence ID" value="EGX61070.1"/>
    <property type="molecule type" value="Genomic_DNA"/>
</dbReference>
<gene>
    <name evidence="1" type="ORF">SZN_04436</name>
</gene>
<dbReference type="AlphaFoldDB" id="G2G5Y1"/>
<dbReference type="Proteomes" id="UP000004217">
    <property type="component" value="Unassembled WGS sequence"/>
</dbReference>
<sequence>MSRVRSASGAWLVKQDLLECFPGAVPRTAVIPVRE</sequence>
<comment type="caution">
    <text evidence="1">The sequence shown here is derived from an EMBL/GenBank/DDBJ whole genome shotgun (WGS) entry which is preliminary data.</text>
</comment>
<evidence type="ECO:0000313" key="1">
    <source>
        <dbReference type="EMBL" id="EGX61070.1"/>
    </source>
</evidence>
<name>G2G5Y1_9ACTN</name>